<feature type="transmembrane region" description="Helical" evidence="2">
    <location>
        <begin position="120"/>
        <end position="142"/>
    </location>
</feature>
<comment type="caution">
    <text evidence="3">The sequence shown here is derived from an EMBL/GenBank/DDBJ whole genome shotgun (WGS) entry which is preliminary data.</text>
</comment>
<protein>
    <submittedName>
        <fullName evidence="3">Uncharacterized protein</fullName>
    </submittedName>
</protein>
<evidence type="ECO:0000313" key="3">
    <source>
        <dbReference type="EMBL" id="KAG8470633.1"/>
    </source>
</evidence>
<organism evidence="3 4">
    <name type="scientific">Diacronema lutheri</name>
    <name type="common">Unicellular marine alga</name>
    <name type="synonym">Monochrysis lutheri</name>
    <dbReference type="NCBI Taxonomy" id="2081491"/>
    <lineage>
        <taxon>Eukaryota</taxon>
        <taxon>Haptista</taxon>
        <taxon>Haptophyta</taxon>
        <taxon>Pavlovophyceae</taxon>
        <taxon>Pavlovales</taxon>
        <taxon>Pavlovaceae</taxon>
        <taxon>Diacronema</taxon>
    </lineage>
</organism>
<dbReference type="Proteomes" id="UP000751190">
    <property type="component" value="Unassembled WGS sequence"/>
</dbReference>
<dbReference type="AlphaFoldDB" id="A0A8J6CK33"/>
<accession>A0A8J6CK33</accession>
<feature type="transmembrane region" description="Helical" evidence="2">
    <location>
        <begin position="148"/>
        <end position="168"/>
    </location>
</feature>
<evidence type="ECO:0000313" key="4">
    <source>
        <dbReference type="Proteomes" id="UP000751190"/>
    </source>
</evidence>
<proteinExistence type="predicted"/>
<feature type="compositionally biased region" description="Low complexity" evidence="1">
    <location>
        <begin position="33"/>
        <end position="46"/>
    </location>
</feature>
<name>A0A8J6CK33_DIALT</name>
<gene>
    <name evidence="3" type="ORF">KFE25_009054</name>
</gene>
<dbReference type="EMBL" id="JAGTXO010000001">
    <property type="protein sequence ID" value="KAG8470633.1"/>
    <property type="molecule type" value="Genomic_DNA"/>
</dbReference>
<keyword evidence="2" id="KW-0812">Transmembrane</keyword>
<feature type="region of interest" description="Disordered" evidence="1">
    <location>
        <begin position="27"/>
        <end position="46"/>
    </location>
</feature>
<sequence>MLAPRVATPRATPKSIIVAATDAPTRMRHAEAARAPPRVRTARASAAGDAQHMRDGYYVRRVDGRVHGPSSGSAFARGTVVGSDEIASAWRVAGEHVYVVSVRRHWAARRLLSYDACTHAAELLALLLGGGTTLFALLALRASGELEIVPTSALVVLAALVAAIACMLPRAARRQGSRWRDASSEVMLDECV</sequence>
<evidence type="ECO:0000256" key="2">
    <source>
        <dbReference type="SAM" id="Phobius"/>
    </source>
</evidence>
<reference evidence="3" key="1">
    <citation type="submission" date="2021-05" db="EMBL/GenBank/DDBJ databases">
        <title>The genome of the haptophyte Pavlova lutheri (Diacronema luteri, Pavlovales) - a model for lipid biosynthesis in eukaryotic algae.</title>
        <authorList>
            <person name="Hulatt C.J."/>
            <person name="Posewitz M.C."/>
        </authorList>
    </citation>
    <scope>NUCLEOTIDE SEQUENCE</scope>
    <source>
        <strain evidence="3">NIVA-4/92</strain>
    </source>
</reference>
<keyword evidence="4" id="KW-1185">Reference proteome</keyword>
<keyword evidence="2" id="KW-0472">Membrane</keyword>
<keyword evidence="2" id="KW-1133">Transmembrane helix</keyword>
<evidence type="ECO:0000256" key="1">
    <source>
        <dbReference type="SAM" id="MobiDB-lite"/>
    </source>
</evidence>